<proteinExistence type="predicted"/>
<keyword evidence="2" id="KW-0808">Transferase</keyword>
<dbReference type="UniPathway" id="UPA00219"/>
<sequence length="567" mass="63631">MVHHNPRWQRSHRMLSLMSVTLLLLMMLSACGDPQVQSQASTDKAELDKAIAHAQSVGVPNTLLSPILKQVNKLRNTNEPLTLFSSQPATAYYSNVAKNYQTLTVQVRGLEYQSTQQSGHQATVDVKGFSSLLSQRQSQGYVEANNFTNTLTQVQNQMNQAQYPKQFLAVSQKAQAAVESLKLLGTANDDLMSFKGLIKTLKDSNLDTTALDKQAEEDVQKFRTAVTPADFHKIIENLSAQSQTANTVSTQAVPYLGQFKLGLYQDSINKVKNYGGNPDQYQKQHDADKTLLDDGNFVKFSAQLNRDMADIRLPLLQLQATHDVTQLLNDTKNWGHAHQYHDDWNGQSYDQAYDYWNGTLYDLNTNLSYAQTADDFQAIIDETKDQRTLFTGMQADAADNTPYNAVHQSDLTLMKAFNATKGKVILTSLYQDALRVYQDGKLIHSIQVVSGMPEKPSPPGVTVVTNRQSPATFKSFEKDKSSPFYYPDTKINYAMMYHTGEYYFHDSWWRADDDYGPGKQFPHYAPAANNEGTHGCINMTLNEAAWLWDFTTPKDPNGADTITAIVY</sequence>
<evidence type="ECO:0000256" key="4">
    <source>
        <dbReference type="ARBA" id="ARBA00022984"/>
    </source>
</evidence>
<dbReference type="Pfam" id="PF03734">
    <property type="entry name" value="YkuD"/>
    <property type="match status" value="1"/>
</dbReference>
<evidence type="ECO:0000256" key="7">
    <source>
        <dbReference type="SAM" id="SignalP"/>
    </source>
</evidence>
<dbReference type="GO" id="GO:0018104">
    <property type="term" value="P:peptidoglycan-protein cross-linking"/>
    <property type="evidence" value="ECO:0007669"/>
    <property type="project" value="TreeGrafter"/>
</dbReference>
<dbReference type="Gene3D" id="2.40.440.10">
    <property type="entry name" value="L,D-transpeptidase catalytic domain-like"/>
    <property type="match status" value="1"/>
</dbReference>
<dbReference type="GO" id="GO:0008360">
    <property type="term" value="P:regulation of cell shape"/>
    <property type="evidence" value="ECO:0007669"/>
    <property type="project" value="UniProtKB-UniRule"/>
</dbReference>
<dbReference type="GO" id="GO:0071555">
    <property type="term" value="P:cell wall organization"/>
    <property type="evidence" value="ECO:0007669"/>
    <property type="project" value="UniProtKB-UniRule"/>
</dbReference>
<dbReference type="InterPro" id="IPR038063">
    <property type="entry name" value="Transpep_catalytic_dom"/>
</dbReference>
<keyword evidence="7" id="KW-0732">Signal</keyword>
<dbReference type="InterPro" id="IPR050979">
    <property type="entry name" value="LD-transpeptidase"/>
</dbReference>
<feature type="domain" description="L,D-TPase catalytic" evidence="8">
    <location>
        <begin position="423"/>
        <end position="565"/>
    </location>
</feature>
<dbReference type="RefSeq" id="WP_151758662.1">
    <property type="nucleotide sequence ID" value="NZ_BKZW01000003.1"/>
</dbReference>
<dbReference type="GO" id="GO:0071972">
    <property type="term" value="F:peptidoglycan L,D-transpeptidase activity"/>
    <property type="evidence" value="ECO:0007669"/>
    <property type="project" value="TreeGrafter"/>
</dbReference>
<feature type="signal peptide" evidence="7">
    <location>
        <begin position="1"/>
        <end position="32"/>
    </location>
</feature>
<evidence type="ECO:0000256" key="3">
    <source>
        <dbReference type="ARBA" id="ARBA00022960"/>
    </source>
</evidence>
<evidence type="ECO:0000256" key="5">
    <source>
        <dbReference type="ARBA" id="ARBA00023316"/>
    </source>
</evidence>
<accession>A0A5J4KWW7</accession>
<dbReference type="AlphaFoldDB" id="A0A5J4KWW7"/>
<evidence type="ECO:0000313" key="10">
    <source>
        <dbReference type="Proteomes" id="UP000326912"/>
    </source>
</evidence>
<reference evidence="9 10" key="1">
    <citation type="submission" date="2019-10" db="EMBL/GenBank/DDBJ databases">
        <title>Dictyobacter vulcani sp. nov., within the class Ktedonobacteria, isolated from soil of volcanic Mt. Zao.</title>
        <authorList>
            <person name="Zheng Y."/>
            <person name="Wang C.M."/>
            <person name="Sakai Y."/>
            <person name="Abe K."/>
            <person name="Yokota A."/>
            <person name="Yabe S."/>
        </authorList>
    </citation>
    <scope>NUCLEOTIDE SEQUENCE [LARGE SCALE GENOMIC DNA]</scope>
    <source>
        <strain evidence="9 10">W12</strain>
    </source>
</reference>
<evidence type="ECO:0000256" key="6">
    <source>
        <dbReference type="PROSITE-ProRule" id="PRU01373"/>
    </source>
</evidence>
<dbReference type="CDD" id="cd16913">
    <property type="entry name" value="YkuD_like"/>
    <property type="match status" value="1"/>
</dbReference>
<keyword evidence="3 6" id="KW-0133">Cell shape</keyword>
<dbReference type="Proteomes" id="UP000326912">
    <property type="component" value="Unassembled WGS sequence"/>
</dbReference>
<feature type="chain" id="PRO_5023904761" description="L,D-TPase catalytic domain-containing protein" evidence="7">
    <location>
        <begin position="33"/>
        <end position="567"/>
    </location>
</feature>
<organism evidence="9 10">
    <name type="scientific">Dictyobacter vulcani</name>
    <dbReference type="NCBI Taxonomy" id="2607529"/>
    <lineage>
        <taxon>Bacteria</taxon>
        <taxon>Bacillati</taxon>
        <taxon>Chloroflexota</taxon>
        <taxon>Ktedonobacteria</taxon>
        <taxon>Ktedonobacterales</taxon>
        <taxon>Dictyobacteraceae</taxon>
        <taxon>Dictyobacter</taxon>
    </lineage>
</organism>
<keyword evidence="5 6" id="KW-0961">Cell wall biogenesis/degradation</keyword>
<gene>
    <name evidence="9" type="ORF">KDW_51230</name>
</gene>
<dbReference type="GO" id="GO:0016740">
    <property type="term" value="F:transferase activity"/>
    <property type="evidence" value="ECO:0007669"/>
    <property type="project" value="UniProtKB-KW"/>
</dbReference>
<evidence type="ECO:0000313" key="9">
    <source>
        <dbReference type="EMBL" id="GER90961.1"/>
    </source>
</evidence>
<evidence type="ECO:0000259" key="8">
    <source>
        <dbReference type="PROSITE" id="PS52029"/>
    </source>
</evidence>
<evidence type="ECO:0000256" key="1">
    <source>
        <dbReference type="ARBA" id="ARBA00004752"/>
    </source>
</evidence>
<evidence type="ECO:0000256" key="2">
    <source>
        <dbReference type="ARBA" id="ARBA00022679"/>
    </source>
</evidence>
<dbReference type="GO" id="GO:0005576">
    <property type="term" value="C:extracellular region"/>
    <property type="evidence" value="ECO:0007669"/>
    <property type="project" value="TreeGrafter"/>
</dbReference>
<feature type="active site" description="Nucleophile" evidence="6">
    <location>
        <position position="536"/>
    </location>
</feature>
<comment type="caution">
    <text evidence="9">The sequence shown here is derived from an EMBL/GenBank/DDBJ whole genome shotgun (WGS) entry which is preliminary data.</text>
</comment>
<dbReference type="PROSITE" id="PS51257">
    <property type="entry name" value="PROKAR_LIPOPROTEIN"/>
    <property type="match status" value="1"/>
</dbReference>
<dbReference type="PANTHER" id="PTHR30582:SF2">
    <property type="entry name" value="L,D-TRANSPEPTIDASE YCIB-RELATED"/>
    <property type="match status" value="1"/>
</dbReference>
<name>A0A5J4KWW7_9CHLR</name>
<dbReference type="PROSITE" id="PS52029">
    <property type="entry name" value="LD_TPASE"/>
    <property type="match status" value="1"/>
</dbReference>
<feature type="active site" description="Proton donor/acceptor" evidence="6">
    <location>
        <position position="505"/>
    </location>
</feature>
<keyword evidence="4 6" id="KW-0573">Peptidoglycan synthesis</keyword>
<comment type="pathway">
    <text evidence="1 6">Cell wall biogenesis; peptidoglycan biosynthesis.</text>
</comment>
<protein>
    <recommendedName>
        <fullName evidence="8">L,D-TPase catalytic domain-containing protein</fullName>
    </recommendedName>
</protein>
<dbReference type="PANTHER" id="PTHR30582">
    <property type="entry name" value="L,D-TRANSPEPTIDASE"/>
    <property type="match status" value="1"/>
</dbReference>
<dbReference type="EMBL" id="BKZW01000003">
    <property type="protein sequence ID" value="GER90961.1"/>
    <property type="molecule type" value="Genomic_DNA"/>
</dbReference>
<dbReference type="SUPFAM" id="SSF141523">
    <property type="entry name" value="L,D-transpeptidase catalytic domain-like"/>
    <property type="match status" value="1"/>
</dbReference>
<keyword evidence="10" id="KW-1185">Reference proteome</keyword>
<dbReference type="InterPro" id="IPR005490">
    <property type="entry name" value="LD_TPept_cat_dom"/>
</dbReference>